<keyword evidence="1 2" id="KW-1015">Disulfide bond</keyword>
<dbReference type="InterPro" id="IPR001879">
    <property type="entry name" value="GPCR_2_extracellular_dom"/>
</dbReference>
<evidence type="ECO:0000256" key="1">
    <source>
        <dbReference type="ARBA" id="ARBA00023157"/>
    </source>
</evidence>
<dbReference type="GO" id="GO:0007189">
    <property type="term" value="P:adenylate cyclase-activating G protein-coupled receptor signaling pathway"/>
    <property type="evidence" value="ECO:0007669"/>
    <property type="project" value="TreeGrafter"/>
</dbReference>
<dbReference type="Pfam" id="PF00431">
    <property type="entry name" value="CUB"/>
    <property type="match status" value="1"/>
</dbReference>
<dbReference type="SMART" id="SM00181">
    <property type="entry name" value="EGF"/>
    <property type="match status" value="3"/>
</dbReference>
<dbReference type="Gene3D" id="2.60.40.10">
    <property type="entry name" value="Immunoglobulins"/>
    <property type="match status" value="2"/>
</dbReference>
<keyword evidence="8" id="KW-1185">Reference proteome</keyword>
<dbReference type="SUPFAM" id="SSF57196">
    <property type="entry name" value="EGF/Laminin"/>
    <property type="match status" value="1"/>
</dbReference>
<dbReference type="GO" id="GO:0004930">
    <property type="term" value="F:G protein-coupled receptor activity"/>
    <property type="evidence" value="ECO:0007669"/>
    <property type="project" value="InterPro"/>
</dbReference>
<dbReference type="PROSITE" id="PS00022">
    <property type="entry name" value="EGF_1"/>
    <property type="match status" value="2"/>
</dbReference>
<dbReference type="InterPro" id="IPR000859">
    <property type="entry name" value="CUB_dom"/>
</dbReference>
<dbReference type="PROSITE" id="PS50026">
    <property type="entry name" value="EGF_3"/>
    <property type="match status" value="2"/>
</dbReference>
<feature type="disulfide bond" evidence="2">
    <location>
        <begin position="239"/>
        <end position="256"/>
    </location>
</feature>
<proteinExistence type="predicted"/>
<dbReference type="InterPro" id="IPR036179">
    <property type="entry name" value="Ig-like_dom_sf"/>
</dbReference>
<comment type="caution">
    <text evidence="2">Lacks conserved residue(s) required for the propagation of feature annotation.</text>
</comment>
<dbReference type="CDD" id="cd00041">
    <property type="entry name" value="CUB"/>
    <property type="match status" value="1"/>
</dbReference>
<reference evidence="7 8" key="1">
    <citation type="journal article" date="2021" name="Elife">
        <title>Chloroplast acquisition without the gene transfer in kleptoplastic sea slugs, Plakobranchus ocellatus.</title>
        <authorList>
            <person name="Maeda T."/>
            <person name="Takahashi S."/>
            <person name="Yoshida T."/>
            <person name="Shimamura S."/>
            <person name="Takaki Y."/>
            <person name="Nagai Y."/>
            <person name="Toyoda A."/>
            <person name="Suzuki Y."/>
            <person name="Arimoto A."/>
            <person name="Ishii H."/>
            <person name="Satoh N."/>
            <person name="Nishiyama T."/>
            <person name="Hasebe M."/>
            <person name="Maruyama T."/>
            <person name="Minagawa J."/>
            <person name="Obokata J."/>
            <person name="Shigenobu S."/>
        </authorList>
    </citation>
    <scope>NUCLEOTIDE SEQUENCE [LARGE SCALE GENOMIC DNA]</scope>
</reference>
<organism evidence="7 8">
    <name type="scientific">Plakobranchus ocellatus</name>
    <dbReference type="NCBI Taxonomy" id="259542"/>
    <lineage>
        <taxon>Eukaryota</taxon>
        <taxon>Metazoa</taxon>
        <taxon>Spiralia</taxon>
        <taxon>Lophotrochozoa</taxon>
        <taxon>Mollusca</taxon>
        <taxon>Gastropoda</taxon>
        <taxon>Heterobranchia</taxon>
        <taxon>Euthyneura</taxon>
        <taxon>Panpulmonata</taxon>
        <taxon>Sacoglossa</taxon>
        <taxon>Placobranchoidea</taxon>
        <taxon>Plakobranchidae</taxon>
        <taxon>Plakobranchus</taxon>
    </lineage>
</organism>
<dbReference type="Gene3D" id="4.10.1240.10">
    <property type="entry name" value="GPCR, family 2, extracellular hormone receptor domain"/>
    <property type="match status" value="1"/>
</dbReference>
<dbReference type="Gene3D" id="2.10.25.10">
    <property type="entry name" value="Laminin"/>
    <property type="match status" value="2"/>
</dbReference>
<evidence type="ECO:0000259" key="4">
    <source>
        <dbReference type="PROSITE" id="PS50026"/>
    </source>
</evidence>
<dbReference type="PANTHER" id="PTHR45813">
    <property type="entry name" value="IG-LIKE DOMAIN-CONTAINING PROTEIN"/>
    <property type="match status" value="1"/>
</dbReference>
<dbReference type="PROSITE" id="PS50835">
    <property type="entry name" value="IG_LIKE"/>
    <property type="match status" value="2"/>
</dbReference>
<feature type="domain" description="EGF-like" evidence="4">
    <location>
        <begin position="187"/>
        <end position="225"/>
    </location>
</feature>
<dbReference type="Gene3D" id="2.60.120.290">
    <property type="entry name" value="Spermadhesin, CUB domain"/>
    <property type="match status" value="1"/>
</dbReference>
<feature type="domain" description="Ig-like" evidence="6">
    <location>
        <begin position="420"/>
        <end position="519"/>
    </location>
</feature>
<sequence length="848" mass="95352">MRNVFTSSSCHPASKNCFYDFGGNPLLGLSSECLMLLFGSLLLLPGASAGGGVYSQCGGHLRAPQGIIQSPNFPGPFPVPISCRWIIHVPANSKTVIYFTQYFLRHSFYITEYDHYASPKDFRNKILVGQIDAEDHLTTVVAYRPFVVLDLVVTDDSNVHLRVEEYLMDVHGFNISYHLVPQDTQLETVPCSVQKCSYLGHCLASVDFSEFSCVCFGGFHGRDCERGPYCDPDKGKNMCLNGGKCRYFYGSLVNACECLEGFNGPMCEEETGDSTKEECTRLKCSHRCEFSHETGIVHCACNKGFKLAQDGTTCEEEEHYRVMVRFSVDPKQPHLGSNLLEMKENEYSFSNTANHILHVSNLTTARDFRFEHISDTAIEIVFHLRKEELLSLDSALPNLIRDGHLFGVAVDSRRETDIEPEMKLLAVENADEGPALEGKLMTLVCSARGSDDLRFQWFKDGHPFNMSLTHRNAWEIRLPETIGEKQISVLNMDGVTTYDRGEFTCSINDFGQYMNQTVVMDVLPYPQVEVTPITVSAVHGSTQTFRCWSLDEIQRKFTYSWLKNGRPLNDADDEIIEDLRPRGSRLLVKNAQRSTNYTCCVTNKAGTSKRSGHMFVVSENASSLVCPNNALDGVRWNQTFGGFFNLQKCPTDAADLIVRRLGDGYTSRRCNCNATTGRCSWARPNYARCQSVYLIEIYDMLMNIQLGYQAQSLMAVYQKLFDIASQARGRMFAGDLDITAKNLHMVVTTATDFPDLANGAFQIEDLLKFLNILLEEAATVTEEEKQITSQPPLGPSDDLPPILLQSSVFSAFLSISEFCTHLFSSHLFFFRGLLYKIVFDYKAFERGK</sequence>
<dbReference type="EMBL" id="BLXT01002860">
    <property type="protein sequence ID" value="GFN98479.1"/>
    <property type="molecule type" value="Genomic_DNA"/>
</dbReference>
<dbReference type="InterPro" id="IPR051587">
    <property type="entry name" value="Adhesion_GPCR"/>
</dbReference>
<evidence type="ECO:0000313" key="7">
    <source>
        <dbReference type="EMBL" id="GFN98479.1"/>
    </source>
</evidence>
<dbReference type="SMART" id="SM00409">
    <property type="entry name" value="IG"/>
    <property type="match status" value="2"/>
</dbReference>
<protein>
    <submittedName>
        <fullName evidence="7">Receptor-type tyrosine-protein phosphatase s</fullName>
    </submittedName>
</protein>
<feature type="disulfide bond" evidence="2">
    <location>
        <begin position="196"/>
        <end position="213"/>
    </location>
</feature>
<dbReference type="InterPro" id="IPR035914">
    <property type="entry name" value="Sperma_CUB_dom_sf"/>
</dbReference>
<keyword evidence="2" id="KW-0245">EGF-like domain</keyword>
<evidence type="ECO:0000313" key="8">
    <source>
        <dbReference type="Proteomes" id="UP000735302"/>
    </source>
</evidence>
<dbReference type="Proteomes" id="UP000735302">
    <property type="component" value="Unassembled WGS sequence"/>
</dbReference>
<evidence type="ECO:0000259" key="3">
    <source>
        <dbReference type="PROSITE" id="PS01180"/>
    </source>
</evidence>
<feature type="domain" description="CUB" evidence="3">
    <location>
        <begin position="57"/>
        <end position="180"/>
    </location>
</feature>
<feature type="domain" description="Ig-like" evidence="6">
    <location>
        <begin position="526"/>
        <end position="615"/>
    </location>
</feature>
<dbReference type="PROSITE" id="PS01186">
    <property type="entry name" value="EGF_2"/>
    <property type="match status" value="2"/>
</dbReference>
<dbReference type="InterPro" id="IPR007110">
    <property type="entry name" value="Ig-like_dom"/>
</dbReference>
<dbReference type="SUPFAM" id="SSF49854">
    <property type="entry name" value="Spermadhesin, CUB domain"/>
    <property type="match status" value="1"/>
</dbReference>
<dbReference type="InterPro" id="IPR036445">
    <property type="entry name" value="GPCR_2_extracell_dom_sf"/>
</dbReference>
<dbReference type="InterPro" id="IPR000742">
    <property type="entry name" value="EGF"/>
</dbReference>
<evidence type="ECO:0000256" key="2">
    <source>
        <dbReference type="PROSITE-ProRule" id="PRU00076"/>
    </source>
</evidence>
<dbReference type="PROSITE" id="PS50227">
    <property type="entry name" value="G_PROTEIN_RECEP_F2_3"/>
    <property type="match status" value="1"/>
</dbReference>
<feature type="disulfide bond" evidence="2">
    <location>
        <begin position="258"/>
        <end position="267"/>
    </location>
</feature>
<keyword evidence="7" id="KW-0675">Receptor</keyword>
<dbReference type="PROSITE" id="PS01180">
    <property type="entry name" value="CUB"/>
    <property type="match status" value="1"/>
</dbReference>
<gene>
    <name evidence="7" type="ORF">PoB_002498500</name>
</gene>
<accession>A0AAV3ZRT4</accession>
<dbReference type="SMART" id="SM00042">
    <property type="entry name" value="CUB"/>
    <property type="match status" value="1"/>
</dbReference>
<dbReference type="InterPro" id="IPR013783">
    <property type="entry name" value="Ig-like_fold"/>
</dbReference>
<dbReference type="GO" id="GO:0016020">
    <property type="term" value="C:membrane"/>
    <property type="evidence" value="ECO:0007669"/>
    <property type="project" value="InterPro"/>
</dbReference>
<feature type="domain" description="G-protein coupled receptors family 2 profile 1" evidence="5">
    <location>
        <begin position="599"/>
        <end position="693"/>
    </location>
</feature>
<feature type="domain" description="EGF-like" evidence="4">
    <location>
        <begin position="226"/>
        <end position="268"/>
    </location>
</feature>
<evidence type="ECO:0000259" key="6">
    <source>
        <dbReference type="PROSITE" id="PS50835"/>
    </source>
</evidence>
<feature type="disulfide bond" evidence="2">
    <location>
        <begin position="215"/>
        <end position="224"/>
    </location>
</feature>
<dbReference type="InterPro" id="IPR003599">
    <property type="entry name" value="Ig_sub"/>
</dbReference>
<dbReference type="AlphaFoldDB" id="A0AAV3ZRT4"/>
<dbReference type="CDD" id="cd00054">
    <property type="entry name" value="EGF_CA"/>
    <property type="match status" value="1"/>
</dbReference>
<dbReference type="Pfam" id="PF13927">
    <property type="entry name" value="Ig_3"/>
    <property type="match status" value="2"/>
</dbReference>
<dbReference type="SUPFAM" id="SSF48726">
    <property type="entry name" value="Immunoglobulin"/>
    <property type="match status" value="2"/>
</dbReference>
<comment type="caution">
    <text evidence="7">The sequence shown here is derived from an EMBL/GenBank/DDBJ whole genome shotgun (WGS) entry which is preliminary data.</text>
</comment>
<dbReference type="PANTHER" id="PTHR45813:SF8">
    <property type="entry name" value="IG-LIKE DOMAIN-CONTAINING PROTEIN"/>
    <property type="match status" value="1"/>
</dbReference>
<name>A0AAV3ZRT4_9GAST</name>
<evidence type="ECO:0000259" key="5">
    <source>
        <dbReference type="PROSITE" id="PS50227"/>
    </source>
</evidence>